<evidence type="ECO:0000256" key="3">
    <source>
        <dbReference type="ARBA" id="ARBA00023163"/>
    </source>
</evidence>
<dbReference type="EMBL" id="QURL01000021">
    <property type="protein sequence ID" value="RFC61746.1"/>
    <property type="molecule type" value="Genomic_DNA"/>
</dbReference>
<dbReference type="GO" id="GO:0003677">
    <property type="term" value="F:DNA binding"/>
    <property type="evidence" value="ECO:0007669"/>
    <property type="project" value="UniProtKB-KW"/>
</dbReference>
<dbReference type="RefSeq" id="WP_116684969.1">
    <property type="nucleotide sequence ID" value="NZ_QURL01000021.1"/>
</dbReference>
<dbReference type="SMART" id="SM00347">
    <property type="entry name" value="HTH_MARR"/>
    <property type="match status" value="1"/>
</dbReference>
<keyword evidence="3" id="KW-0804">Transcription</keyword>
<evidence type="ECO:0000259" key="4">
    <source>
        <dbReference type="PROSITE" id="PS50995"/>
    </source>
</evidence>
<gene>
    <name evidence="5" type="ORF">DYI37_19655</name>
</gene>
<reference evidence="5 6" key="1">
    <citation type="submission" date="2018-08" db="EMBL/GenBank/DDBJ databases">
        <title>Fulvimarina sp. 85, whole genome shotgun sequence.</title>
        <authorList>
            <person name="Tuo L."/>
        </authorList>
    </citation>
    <scope>NUCLEOTIDE SEQUENCE [LARGE SCALE GENOMIC DNA]</scope>
    <source>
        <strain evidence="5 6">85</strain>
    </source>
</reference>
<dbReference type="GO" id="GO:0003700">
    <property type="term" value="F:DNA-binding transcription factor activity"/>
    <property type="evidence" value="ECO:0007669"/>
    <property type="project" value="InterPro"/>
</dbReference>
<keyword evidence="2" id="KW-0238">DNA-binding</keyword>
<dbReference type="InterPro" id="IPR000835">
    <property type="entry name" value="HTH_MarR-typ"/>
</dbReference>
<evidence type="ECO:0000313" key="5">
    <source>
        <dbReference type="EMBL" id="RFC61746.1"/>
    </source>
</evidence>
<dbReference type="PRINTS" id="PR00598">
    <property type="entry name" value="HTHMARR"/>
</dbReference>
<name>A0A371WXS3_9HYPH</name>
<dbReference type="Pfam" id="PF01047">
    <property type="entry name" value="MarR"/>
    <property type="match status" value="1"/>
</dbReference>
<organism evidence="5 6">
    <name type="scientific">Fulvimarina endophytica</name>
    <dbReference type="NCBI Taxonomy" id="2293836"/>
    <lineage>
        <taxon>Bacteria</taxon>
        <taxon>Pseudomonadati</taxon>
        <taxon>Pseudomonadota</taxon>
        <taxon>Alphaproteobacteria</taxon>
        <taxon>Hyphomicrobiales</taxon>
        <taxon>Aurantimonadaceae</taxon>
        <taxon>Fulvimarina</taxon>
    </lineage>
</organism>
<comment type="caution">
    <text evidence="5">The sequence shown here is derived from an EMBL/GenBank/DDBJ whole genome shotgun (WGS) entry which is preliminary data.</text>
</comment>
<dbReference type="InterPro" id="IPR036390">
    <property type="entry name" value="WH_DNA-bd_sf"/>
</dbReference>
<dbReference type="CDD" id="cd00090">
    <property type="entry name" value="HTH_ARSR"/>
    <property type="match status" value="1"/>
</dbReference>
<dbReference type="PANTHER" id="PTHR42756">
    <property type="entry name" value="TRANSCRIPTIONAL REGULATOR, MARR"/>
    <property type="match status" value="1"/>
</dbReference>
<protein>
    <submittedName>
        <fullName evidence="5">MarR family transcriptional regulator</fullName>
    </submittedName>
</protein>
<keyword evidence="1" id="KW-0805">Transcription regulation</keyword>
<accession>A0A371WXS3</accession>
<sequence>MSSRNKVHNTHIGAWVRDLHEVLIDIVSVVNEPQRDEAMMQEAGIALDRALFPLLVLIERRGPIGVGDLADAVGRDYTTVSRQVAKLQSLNLVERRKGESDRRVHKAVIAPKGKTMTDAVDAARERTALEIFHSWDDQDVSELIRLMRKFAEAIKEKPGSPSSSCCRL</sequence>
<evidence type="ECO:0000256" key="1">
    <source>
        <dbReference type="ARBA" id="ARBA00023015"/>
    </source>
</evidence>
<dbReference type="Proteomes" id="UP000264310">
    <property type="component" value="Unassembled WGS sequence"/>
</dbReference>
<dbReference type="PROSITE" id="PS50995">
    <property type="entry name" value="HTH_MARR_2"/>
    <property type="match status" value="1"/>
</dbReference>
<dbReference type="InterPro" id="IPR036388">
    <property type="entry name" value="WH-like_DNA-bd_sf"/>
</dbReference>
<proteinExistence type="predicted"/>
<dbReference type="Gene3D" id="1.10.10.10">
    <property type="entry name" value="Winged helix-like DNA-binding domain superfamily/Winged helix DNA-binding domain"/>
    <property type="match status" value="1"/>
</dbReference>
<evidence type="ECO:0000256" key="2">
    <source>
        <dbReference type="ARBA" id="ARBA00023125"/>
    </source>
</evidence>
<dbReference type="PANTHER" id="PTHR42756:SF1">
    <property type="entry name" value="TRANSCRIPTIONAL REPRESSOR OF EMRAB OPERON"/>
    <property type="match status" value="1"/>
</dbReference>
<keyword evidence="6" id="KW-1185">Reference proteome</keyword>
<feature type="domain" description="HTH marR-type" evidence="4">
    <location>
        <begin position="16"/>
        <end position="152"/>
    </location>
</feature>
<dbReference type="OrthoDB" id="5974674at2"/>
<dbReference type="AlphaFoldDB" id="A0A371WXS3"/>
<evidence type="ECO:0000313" key="6">
    <source>
        <dbReference type="Proteomes" id="UP000264310"/>
    </source>
</evidence>
<dbReference type="InterPro" id="IPR011991">
    <property type="entry name" value="ArsR-like_HTH"/>
</dbReference>
<dbReference type="SUPFAM" id="SSF46785">
    <property type="entry name" value="Winged helix' DNA-binding domain"/>
    <property type="match status" value="1"/>
</dbReference>